<name>A0A6A6HJP5_VIRVR</name>
<keyword evidence="3" id="KW-0812">Transmembrane</keyword>
<evidence type="ECO:0000256" key="8">
    <source>
        <dbReference type="ARBA" id="ARBA00023136"/>
    </source>
</evidence>
<evidence type="ECO:0000313" key="10">
    <source>
        <dbReference type="EMBL" id="KAF2238346.1"/>
    </source>
</evidence>
<keyword evidence="11" id="KW-1185">Reference proteome</keyword>
<dbReference type="AlphaFoldDB" id="A0A6A6HJP5"/>
<evidence type="ECO:0000256" key="6">
    <source>
        <dbReference type="ARBA" id="ARBA00022989"/>
    </source>
</evidence>
<dbReference type="InterPro" id="IPR019603">
    <property type="entry name" value="Tom5"/>
</dbReference>
<dbReference type="GO" id="GO:0015031">
    <property type="term" value="P:protein transport"/>
    <property type="evidence" value="ECO:0007669"/>
    <property type="project" value="UniProtKB-KW"/>
</dbReference>
<dbReference type="GO" id="GO:0006626">
    <property type="term" value="P:protein targeting to mitochondrion"/>
    <property type="evidence" value="ECO:0007669"/>
    <property type="project" value="UniProtKB-ARBA"/>
</dbReference>
<comment type="subcellular location">
    <subcellularLocation>
        <location evidence="1">Mitochondrion outer membrane</location>
        <topology evidence="1">Single-pass membrane protein</topology>
    </subcellularLocation>
</comment>
<sequence length="103" mass="11317">MFGGPPPPPSKAELEAQEAKAGQELQLAALTCAVLYLCAFRSFLVLGHVLTSAQRLSLLTTSASSSDLTSRITWPFDTHIRDWTRKKHATYKAVKIALQSRSM</sequence>
<evidence type="ECO:0000313" key="11">
    <source>
        <dbReference type="Proteomes" id="UP000800092"/>
    </source>
</evidence>
<accession>A0A6A6HJP5</accession>
<evidence type="ECO:0000256" key="4">
    <source>
        <dbReference type="ARBA" id="ARBA00022787"/>
    </source>
</evidence>
<evidence type="ECO:0000256" key="7">
    <source>
        <dbReference type="ARBA" id="ARBA00023128"/>
    </source>
</evidence>
<dbReference type="OrthoDB" id="4150500at2759"/>
<evidence type="ECO:0000256" key="1">
    <source>
        <dbReference type="ARBA" id="ARBA00004572"/>
    </source>
</evidence>
<dbReference type="Proteomes" id="UP000800092">
    <property type="component" value="Unassembled WGS sequence"/>
</dbReference>
<keyword evidence="4" id="KW-1000">Mitochondrion outer membrane</keyword>
<comment type="similarity">
    <text evidence="9">Belongs to the Tom5 family.</text>
</comment>
<dbReference type="EMBL" id="ML991776">
    <property type="protein sequence ID" value="KAF2238346.1"/>
    <property type="molecule type" value="Genomic_DNA"/>
</dbReference>
<keyword evidence="5" id="KW-0653">Protein transport</keyword>
<protein>
    <submittedName>
        <fullName evidence="10">Uncharacterized protein</fullName>
    </submittedName>
</protein>
<proteinExistence type="inferred from homology"/>
<evidence type="ECO:0000256" key="2">
    <source>
        <dbReference type="ARBA" id="ARBA00022448"/>
    </source>
</evidence>
<keyword evidence="8" id="KW-0472">Membrane</keyword>
<dbReference type="Pfam" id="PF10642">
    <property type="entry name" value="Tom5"/>
    <property type="match status" value="1"/>
</dbReference>
<evidence type="ECO:0000256" key="3">
    <source>
        <dbReference type="ARBA" id="ARBA00022692"/>
    </source>
</evidence>
<evidence type="ECO:0000256" key="5">
    <source>
        <dbReference type="ARBA" id="ARBA00022927"/>
    </source>
</evidence>
<keyword evidence="7" id="KW-0496">Mitochondrion</keyword>
<dbReference type="GO" id="GO:0005741">
    <property type="term" value="C:mitochondrial outer membrane"/>
    <property type="evidence" value="ECO:0007669"/>
    <property type="project" value="UniProtKB-SubCell"/>
</dbReference>
<gene>
    <name evidence="10" type="ORF">EV356DRAFT_305612</name>
</gene>
<evidence type="ECO:0000256" key="9">
    <source>
        <dbReference type="ARBA" id="ARBA00025716"/>
    </source>
</evidence>
<keyword evidence="6" id="KW-1133">Transmembrane helix</keyword>
<reference evidence="10" key="1">
    <citation type="journal article" date="2020" name="Stud. Mycol.">
        <title>101 Dothideomycetes genomes: a test case for predicting lifestyles and emergence of pathogens.</title>
        <authorList>
            <person name="Haridas S."/>
            <person name="Albert R."/>
            <person name="Binder M."/>
            <person name="Bloem J."/>
            <person name="Labutti K."/>
            <person name="Salamov A."/>
            <person name="Andreopoulos B."/>
            <person name="Baker S."/>
            <person name="Barry K."/>
            <person name="Bills G."/>
            <person name="Bluhm B."/>
            <person name="Cannon C."/>
            <person name="Castanera R."/>
            <person name="Culley D."/>
            <person name="Daum C."/>
            <person name="Ezra D."/>
            <person name="Gonzalez J."/>
            <person name="Henrissat B."/>
            <person name="Kuo A."/>
            <person name="Liang C."/>
            <person name="Lipzen A."/>
            <person name="Lutzoni F."/>
            <person name="Magnuson J."/>
            <person name="Mondo S."/>
            <person name="Nolan M."/>
            <person name="Ohm R."/>
            <person name="Pangilinan J."/>
            <person name="Park H.-J."/>
            <person name="Ramirez L."/>
            <person name="Alfaro M."/>
            <person name="Sun H."/>
            <person name="Tritt A."/>
            <person name="Yoshinaga Y."/>
            <person name="Zwiers L.-H."/>
            <person name="Turgeon B."/>
            <person name="Goodwin S."/>
            <person name="Spatafora J."/>
            <person name="Crous P."/>
            <person name="Grigoriev I."/>
        </authorList>
    </citation>
    <scope>NUCLEOTIDE SEQUENCE</scope>
    <source>
        <strain evidence="10">Tuck. ex Michener</strain>
    </source>
</reference>
<keyword evidence="2" id="KW-0813">Transport</keyword>
<organism evidence="10 11">
    <name type="scientific">Viridothelium virens</name>
    <name type="common">Speckled blister lichen</name>
    <name type="synonym">Trypethelium virens</name>
    <dbReference type="NCBI Taxonomy" id="1048519"/>
    <lineage>
        <taxon>Eukaryota</taxon>
        <taxon>Fungi</taxon>
        <taxon>Dikarya</taxon>
        <taxon>Ascomycota</taxon>
        <taxon>Pezizomycotina</taxon>
        <taxon>Dothideomycetes</taxon>
        <taxon>Dothideomycetes incertae sedis</taxon>
        <taxon>Trypetheliales</taxon>
        <taxon>Trypetheliaceae</taxon>
        <taxon>Viridothelium</taxon>
    </lineage>
</organism>